<gene>
    <name evidence="1" type="ordered locus">PUV_26430</name>
</gene>
<organism evidence="1 2">
    <name type="scientific">Parachlamydia acanthamoebae (strain UV7)</name>
    <dbReference type="NCBI Taxonomy" id="765952"/>
    <lineage>
        <taxon>Bacteria</taxon>
        <taxon>Pseudomonadati</taxon>
        <taxon>Chlamydiota</taxon>
        <taxon>Chlamydiia</taxon>
        <taxon>Parachlamydiales</taxon>
        <taxon>Parachlamydiaceae</taxon>
        <taxon>Parachlamydia</taxon>
    </lineage>
</organism>
<evidence type="ECO:0000313" key="2">
    <source>
        <dbReference type="Proteomes" id="UP000000495"/>
    </source>
</evidence>
<accession>F8KV71</accession>
<dbReference type="STRING" id="765952.PUV_26430"/>
<reference key="1">
    <citation type="journal article" date="2011" name="Mol. Biol. Evol.">
        <title>Unity in variety -- the pan-genome of the Chlamydiae.</title>
        <authorList>
            <person name="Collingro A."/>
            <person name="Tischler P."/>
            <person name="Weinmaier T."/>
            <person name="Penz T."/>
            <person name="Heinz E."/>
            <person name="Brunham R.C."/>
            <person name="Read T.D."/>
            <person name="Bavoil P.M."/>
            <person name="Sachse K."/>
            <person name="Kahane S."/>
            <person name="Friedman M.G."/>
            <person name="Rattei T."/>
            <person name="Myers G.S.A."/>
            <person name="Horn M."/>
        </authorList>
    </citation>
    <scope>NUCLEOTIDE SEQUENCE</scope>
    <source>
        <strain>UV7</strain>
    </source>
</reference>
<name>F8KV71_PARAV</name>
<reference evidence="1 2" key="2">
    <citation type="journal article" date="2011" name="Mol. Biol. Evol.">
        <title>Unity in variety--the pan-genome of the Chlamydiae.</title>
        <authorList>
            <person name="Collingro A."/>
            <person name="Tischler P."/>
            <person name="Weinmaier T."/>
            <person name="Penz T."/>
            <person name="Heinz E."/>
            <person name="Brunham R.C."/>
            <person name="Read T.D."/>
            <person name="Bavoil P.M."/>
            <person name="Sachse K."/>
            <person name="Kahane S."/>
            <person name="Friedman M.G."/>
            <person name="Rattei T."/>
            <person name="Myers G.S."/>
            <person name="Horn M."/>
        </authorList>
    </citation>
    <scope>NUCLEOTIDE SEQUENCE [LARGE SCALE GENOMIC DNA]</scope>
    <source>
        <strain evidence="2">UV7</strain>
    </source>
</reference>
<keyword evidence="2" id="KW-1185">Reference proteome</keyword>
<proteinExistence type="predicted"/>
<dbReference type="AlphaFoldDB" id="F8KV71"/>
<dbReference type="HOGENOM" id="CLU_3383112_0_0_0"/>
<protein>
    <submittedName>
        <fullName evidence="1">Uncharacterized protein</fullName>
    </submittedName>
</protein>
<dbReference type="EMBL" id="FR872580">
    <property type="protein sequence ID" value="CCB87593.1"/>
    <property type="molecule type" value="Genomic_DNA"/>
</dbReference>
<dbReference type="Proteomes" id="UP000000495">
    <property type="component" value="Chromosome"/>
</dbReference>
<dbReference type="KEGG" id="puv:PUV_26430"/>
<sequence>MCCNLSIKNQEASLALKRYSLYFDESSKEQHTI</sequence>
<evidence type="ECO:0000313" key="1">
    <source>
        <dbReference type="EMBL" id="CCB87593.1"/>
    </source>
</evidence>